<feature type="transmembrane region" description="Helical" evidence="11">
    <location>
        <begin position="33"/>
        <end position="56"/>
    </location>
</feature>
<dbReference type="GO" id="GO:0046872">
    <property type="term" value="F:metal ion binding"/>
    <property type="evidence" value="ECO:0007669"/>
    <property type="project" value="UniProtKB-KW"/>
</dbReference>
<comment type="subcellular location">
    <subcellularLocation>
        <location evidence="1 11">Cell membrane</location>
        <topology evidence="1 11">Multi-pass membrane protein</topology>
    </subcellularLocation>
</comment>
<accession>A0A2W5HFP8</accession>
<reference evidence="12 13" key="1">
    <citation type="submission" date="2017-08" db="EMBL/GenBank/DDBJ databases">
        <title>Infants hospitalized years apart are colonized by the same room-sourced microbial strains.</title>
        <authorList>
            <person name="Brooks B."/>
            <person name="Olm M.R."/>
            <person name="Firek B.A."/>
            <person name="Baker R."/>
            <person name="Thomas B.C."/>
            <person name="Morowitz M.J."/>
            <person name="Banfield J.F."/>
        </authorList>
    </citation>
    <scope>NUCLEOTIDE SEQUENCE [LARGE SCALE GENOMIC DNA]</scope>
    <source>
        <strain evidence="12">S2_006_000_R2_64</strain>
    </source>
</reference>
<dbReference type="PANTHER" id="PTHR28259">
    <property type="entry name" value="FLUORIDE EXPORT PROTEIN 1-RELATED"/>
    <property type="match status" value="1"/>
</dbReference>
<evidence type="ECO:0000256" key="5">
    <source>
        <dbReference type="ARBA" id="ARBA00022989"/>
    </source>
</evidence>
<keyword evidence="7 11" id="KW-0472">Membrane</keyword>
<evidence type="ECO:0000313" key="13">
    <source>
        <dbReference type="Proteomes" id="UP000249739"/>
    </source>
</evidence>
<comment type="catalytic activity">
    <reaction evidence="10">
        <text>fluoride(in) = fluoride(out)</text>
        <dbReference type="Rhea" id="RHEA:76159"/>
        <dbReference type="ChEBI" id="CHEBI:17051"/>
    </reaction>
    <physiologicalReaction direction="left-to-right" evidence="10">
        <dbReference type="Rhea" id="RHEA:76160"/>
    </physiologicalReaction>
</comment>
<sequence>MKIILLVALGGAIGSVARYLVGKLSLLLWGPDFPWGTLIVNILGCFVMGVLAGLLAHYTQLSQEVRMFLLVGILGGFTTFSAFSLDLVTLYQRGALMVAGLYLFASIVASVAALLGGMALVRNFIS</sequence>
<evidence type="ECO:0000313" key="12">
    <source>
        <dbReference type="EMBL" id="PZP56986.1"/>
    </source>
</evidence>
<feature type="transmembrane region" description="Helical" evidence="11">
    <location>
        <begin position="68"/>
        <end position="91"/>
    </location>
</feature>
<dbReference type="PANTHER" id="PTHR28259:SF1">
    <property type="entry name" value="FLUORIDE EXPORT PROTEIN 1-RELATED"/>
    <property type="match status" value="1"/>
</dbReference>
<keyword evidence="8 11" id="KW-0407">Ion channel</keyword>
<feature type="transmembrane region" description="Helical" evidence="11">
    <location>
        <begin position="97"/>
        <end position="121"/>
    </location>
</feature>
<comment type="caution">
    <text evidence="12">The sequence shown here is derived from an EMBL/GenBank/DDBJ whole genome shotgun (WGS) entry which is preliminary data.</text>
</comment>
<organism evidence="12 13">
    <name type="scientific">Micavibrio aeruginosavorus</name>
    <dbReference type="NCBI Taxonomy" id="349221"/>
    <lineage>
        <taxon>Bacteria</taxon>
        <taxon>Pseudomonadati</taxon>
        <taxon>Bdellovibrionota</taxon>
        <taxon>Bdellovibrionia</taxon>
        <taxon>Bdellovibrionales</taxon>
        <taxon>Pseudobdellovibrionaceae</taxon>
        <taxon>Micavibrio</taxon>
    </lineage>
</organism>
<protein>
    <recommendedName>
        <fullName evidence="11">Fluoride-specific ion channel FluC</fullName>
    </recommendedName>
</protein>
<dbReference type="GO" id="GO:0005886">
    <property type="term" value="C:plasma membrane"/>
    <property type="evidence" value="ECO:0007669"/>
    <property type="project" value="UniProtKB-SubCell"/>
</dbReference>
<evidence type="ECO:0000256" key="1">
    <source>
        <dbReference type="ARBA" id="ARBA00004651"/>
    </source>
</evidence>
<dbReference type="NCBIfam" id="TIGR00494">
    <property type="entry name" value="crcB"/>
    <property type="match status" value="1"/>
</dbReference>
<dbReference type="Proteomes" id="UP000249739">
    <property type="component" value="Unassembled WGS sequence"/>
</dbReference>
<keyword evidence="5 11" id="KW-1133">Transmembrane helix</keyword>
<evidence type="ECO:0000256" key="10">
    <source>
        <dbReference type="ARBA" id="ARBA00035585"/>
    </source>
</evidence>
<dbReference type="GO" id="GO:0140114">
    <property type="term" value="P:cellular detoxification of fluoride"/>
    <property type="evidence" value="ECO:0007669"/>
    <property type="project" value="UniProtKB-UniRule"/>
</dbReference>
<evidence type="ECO:0000256" key="9">
    <source>
        <dbReference type="ARBA" id="ARBA00035120"/>
    </source>
</evidence>
<feature type="binding site" evidence="11">
    <location>
        <position position="78"/>
    </location>
    <ligand>
        <name>Na(+)</name>
        <dbReference type="ChEBI" id="CHEBI:29101"/>
        <note>structural</note>
    </ligand>
</feature>
<dbReference type="AlphaFoldDB" id="A0A2W5HFP8"/>
<keyword evidence="11" id="KW-0479">Metal-binding</keyword>
<evidence type="ECO:0000256" key="3">
    <source>
        <dbReference type="ARBA" id="ARBA00022519"/>
    </source>
</evidence>
<keyword evidence="11" id="KW-0813">Transport</keyword>
<comment type="function">
    <text evidence="11">Fluoride-specific ion channel. Important for reducing fluoride concentration in the cell, thus reducing its toxicity.</text>
</comment>
<keyword evidence="3" id="KW-0997">Cell inner membrane</keyword>
<evidence type="ECO:0000256" key="2">
    <source>
        <dbReference type="ARBA" id="ARBA00022475"/>
    </source>
</evidence>
<dbReference type="Pfam" id="PF02537">
    <property type="entry name" value="CRCB"/>
    <property type="match status" value="1"/>
</dbReference>
<gene>
    <name evidence="11" type="primary">fluC</name>
    <name evidence="11" type="synonym">crcB</name>
    <name evidence="12" type="ORF">DI586_01845</name>
</gene>
<dbReference type="NCBIfam" id="NF010791">
    <property type="entry name" value="PRK14195.1"/>
    <property type="match status" value="1"/>
</dbReference>
<dbReference type="EMBL" id="QFOT01000010">
    <property type="protein sequence ID" value="PZP56986.1"/>
    <property type="molecule type" value="Genomic_DNA"/>
</dbReference>
<keyword evidence="2 11" id="KW-1003">Cell membrane</keyword>
<evidence type="ECO:0000256" key="7">
    <source>
        <dbReference type="ARBA" id="ARBA00023136"/>
    </source>
</evidence>
<comment type="activity regulation">
    <text evidence="11">Na(+) is not transported, but it plays an essential structural role and its presence is essential for fluoride channel function.</text>
</comment>
<evidence type="ECO:0000256" key="4">
    <source>
        <dbReference type="ARBA" id="ARBA00022692"/>
    </source>
</evidence>
<evidence type="ECO:0000256" key="11">
    <source>
        <dbReference type="HAMAP-Rule" id="MF_00454"/>
    </source>
</evidence>
<dbReference type="GO" id="GO:0062054">
    <property type="term" value="F:fluoride channel activity"/>
    <property type="evidence" value="ECO:0007669"/>
    <property type="project" value="UniProtKB-UniRule"/>
</dbReference>
<feature type="binding site" evidence="11">
    <location>
        <position position="75"/>
    </location>
    <ligand>
        <name>Na(+)</name>
        <dbReference type="ChEBI" id="CHEBI:29101"/>
        <note>structural</note>
    </ligand>
</feature>
<proteinExistence type="inferred from homology"/>
<comment type="similarity">
    <text evidence="9 11">Belongs to the fluoride channel Fluc/FEX (TC 1.A.43) family.</text>
</comment>
<name>A0A2W5HFP8_9BACT</name>
<dbReference type="HAMAP" id="MF_00454">
    <property type="entry name" value="FluC"/>
    <property type="match status" value="1"/>
</dbReference>
<evidence type="ECO:0000256" key="6">
    <source>
        <dbReference type="ARBA" id="ARBA00023065"/>
    </source>
</evidence>
<keyword evidence="6 11" id="KW-0406">Ion transport</keyword>
<evidence type="ECO:0000256" key="8">
    <source>
        <dbReference type="ARBA" id="ARBA00023303"/>
    </source>
</evidence>
<keyword evidence="11" id="KW-0915">Sodium</keyword>
<keyword evidence="4 11" id="KW-0812">Transmembrane</keyword>
<dbReference type="InterPro" id="IPR003691">
    <property type="entry name" value="FluC"/>
</dbReference>